<dbReference type="AlphaFoldDB" id="A0A818N610"/>
<accession>A0A818N610</accession>
<dbReference type="GO" id="GO:0004197">
    <property type="term" value="F:cysteine-type endopeptidase activity"/>
    <property type="evidence" value="ECO:0007669"/>
    <property type="project" value="InterPro"/>
</dbReference>
<evidence type="ECO:0000259" key="1">
    <source>
        <dbReference type="Pfam" id="PF00656"/>
    </source>
</evidence>
<dbReference type="GO" id="GO:0006508">
    <property type="term" value="P:proteolysis"/>
    <property type="evidence" value="ECO:0007669"/>
    <property type="project" value="InterPro"/>
</dbReference>
<dbReference type="EMBL" id="CAJOAZ010000275">
    <property type="protein sequence ID" value="CAF3600116.1"/>
    <property type="molecule type" value="Genomic_DNA"/>
</dbReference>
<protein>
    <recommendedName>
        <fullName evidence="1">Peptidase C14 caspase domain-containing protein</fullName>
    </recommendedName>
</protein>
<dbReference type="Gene3D" id="3.40.50.1460">
    <property type="match status" value="1"/>
</dbReference>
<name>A0A818N610_9BILA</name>
<evidence type="ECO:0000313" key="4">
    <source>
        <dbReference type="Proteomes" id="UP000663844"/>
    </source>
</evidence>
<dbReference type="InterPro" id="IPR011600">
    <property type="entry name" value="Pept_C14_caspase"/>
</dbReference>
<organism evidence="3 4">
    <name type="scientific">Adineta steineri</name>
    <dbReference type="NCBI Taxonomy" id="433720"/>
    <lineage>
        <taxon>Eukaryota</taxon>
        <taxon>Metazoa</taxon>
        <taxon>Spiralia</taxon>
        <taxon>Gnathifera</taxon>
        <taxon>Rotifera</taxon>
        <taxon>Eurotatoria</taxon>
        <taxon>Bdelloidea</taxon>
        <taxon>Adinetida</taxon>
        <taxon>Adinetidae</taxon>
        <taxon>Adineta</taxon>
    </lineage>
</organism>
<sequence length="157" mass="18014">MDEIILAFVDQIKENDIVIFYFAGHGVEIKNQYFLIPTNDQRITNNRLYNKRAIDTEGTLELIMEQKPLAGIFLFDCSFSYLQDNNIISKTTNLNLRISPNSIAVYSRVLLSRPQHQNGALEQLIINQKGDSKLTLSRQEVNDENIDIVVPSLNSRR</sequence>
<reference evidence="3" key="1">
    <citation type="submission" date="2021-02" db="EMBL/GenBank/DDBJ databases">
        <authorList>
            <person name="Nowell W R."/>
        </authorList>
    </citation>
    <scope>NUCLEOTIDE SEQUENCE</scope>
</reference>
<evidence type="ECO:0000313" key="2">
    <source>
        <dbReference type="EMBL" id="CAF1244162.1"/>
    </source>
</evidence>
<feature type="domain" description="Peptidase C14 caspase" evidence="1">
    <location>
        <begin position="1"/>
        <end position="90"/>
    </location>
</feature>
<proteinExistence type="predicted"/>
<comment type="caution">
    <text evidence="3">The sequence shown here is derived from an EMBL/GenBank/DDBJ whole genome shotgun (WGS) entry which is preliminary data.</text>
</comment>
<dbReference type="Proteomes" id="UP000663845">
    <property type="component" value="Unassembled WGS sequence"/>
</dbReference>
<dbReference type="EMBL" id="CAJNOG010000442">
    <property type="protein sequence ID" value="CAF1244162.1"/>
    <property type="molecule type" value="Genomic_DNA"/>
</dbReference>
<evidence type="ECO:0000313" key="3">
    <source>
        <dbReference type="EMBL" id="CAF3600116.1"/>
    </source>
</evidence>
<gene>
    <name evidence="2" type="ORF">JYZ213_LOCUS29245</name>
    <name evidence="3" type="ORF">OXD698_LOCUS6369</name>
</gene>
<dbReference type="Pfam" id="PF00656">
    <property type="entry name" value="Peptidase_C14"/>
    <property type="match status" value="1"/>
</dbReference>
<dbReference type="Proteomes" id="UP000663844">
    <property type="component" value="Unassembled WGS sequence"/>
</dbReference>